<comment type="caution">
    <text evidence="2">The sequence shown here is derived from an EMBL/GenBank/DDBJ whole genome shotgun (WGS) entry which is preliminary data.</text>
</comment>
<sequence length="234" mass="26327">MARAVRKVSRASTKNQKKETKLSKNAVIAIIVTIALIVIGLSVGLGLYFGLKADDDYVSDKIYFTDPVLTTDGKEVTFVKENYQTLKRYIDEDKVEHMFVFAYDGSAFYADEKDEDHYNKDYTTLITRLADLQYEINEAKQRGVNIELFIVDVDVDSSVNEGILSDELFGALCSESQDTYTPVFCYNQEGEYKSTVTIQQDGSSRERTISTSMMVEIISTTIPNSILYIDGLTA</sequence>
<reference evidence="2" key="1">
    <citation type="submission" date="2020-10" db="EMBL/GenBank/DDBJ databases">
        <authorList>
            <person name="Gilroy R."/>
        </authorList>
    </citation>
    <scope>NUCLEOTIDE SEQUENCE</scope>
    <source>
        <strain evidence="2">ChiW17-6978</strain>
    </source>
</reference>
<organism evidence="2 3">
    <name type="scientific">Candidatus Pelethenecus faecipullorum</name>
    <dbReference type="NCBI Taxonomy" id="2840900"/>
    <lineage>
        <taxon>Bacteria</taxon>
        <taxon>Bacillati</taxon>
        <taxon>Mycoplasmatota</taxon>
        <taxon>Mollicutes</taxon>
        <taxon>Candidatus Pelethenecus</taxon>
    </lineage>
</organism>
<evidence type="ECO:0000313" key="3">
    <source>
        <dbReference type="Proteomes" id="UP000886758"/>
    </source>
</evidence>
<gene>
    <name evidence="2" type="ORF">IAD46_05365</name>
</gene>
<keyword evidence="1" id="KW-0472">Membrane</keyword>
<evidence type="ECO:0000313" key="2">
    <source>
        <dbReference type="EMBL" id="HIT50438.1"/>
    </source>
</evidence>
<name>A0A9D1GS62_9MOLU</name>
<accession>A0A9D1GS62</accession>
<proteinExistence type="predicted"/>
<keyword evidence="1" id="KW-1133">Transmembrane helix</keyword>
<dbReference type="AlphaFoldDB" id="A0A9D1GS62"/>
<dbReference type="EMBL" id="DVLF01000170">
    <property type="protein sequence ID" value="HIT50438.1"/>
    <property type="molecule type" value="Genomic_DNA"/>
</dbReference>
<keyword evidence="1" id="KW-0812">Transmembrane</keyword>
<feature type="transmembrane region" description="Helical" evidence="1">
    <location>
        <begin position="26"/>
        <end position="51"/>
    </location>
</feature>
<evidence type="ECO:0000256" key="1">
    <source>
        <dbReference type="SAM" id="Phobius"/>
    </source>
</evidence>
<dbReference type="Proteomes" id="UP000886758">
    <property type="component" value="Unassembled WGS sequence"/>
</dbReference>
<reference evidence="2" key="2">
    <citation type="journal article" date="2021" name="PeerJ">
        <title>Extensive microbial diversity within the chicken gut microbiome revealed by metagenomics and culture.</title>
        <authorList>
            <person name="Gilroy R."/>
            <person name="Ravi A."/>
            <person name="Getino M."/>
            <person name="Pursley I."/>
            <person name="Horton D.L."/>
            <person name="Alikhan N.F."/>
            <person name="Baker D."/>
            <person name="Gharbi K."/>
            <person name="Hall N."/>
            <person name="Watson M."/>
            <person name="Adriaenssens E.M."/>
            <person name="Foster-Nyarko E."/>
            <person name="Jarju S."/>
            <person name="Secka A."/>
            <person name="Antonio M."/>
            <person name="Oren A."/>
            <person name="Chaudhuri R.R."/>
            <person name="La Ragione R."/>
            <person name="Hildebrand F."/>
            <person name="Pallen M.J."/>
        </authorList>
    </citation>
    <scope>NUCLEOTIDE SEQUENCE</scope>
    <source>
        <strain evidence="2">ChiW17-6978</strain>
    </source>
</reference>
<protein>
    <submittedName>
        <fullName evidence="2">Uncharacterized protein</fullName>
    </submittedName>
</protein>